<organism evidence="2 3">
    <name type="scientific">Coptotermes formosanus</name>
    <name type="common">Formosan subterranean termite</name>
    <dbReference type="NCBI Taxonomy" id="36987"/>
    <lineage>
        <taxon>Eukaryota</taxon>
        <taxon>Metazoa</taxon>
        <taxon>Ecdysozoa</taxon>
        <taxon>Arthropoda</taxon>
        <taxon>Hexapoda</taxon>
        <taxon>Insecta</taxon>
        <taxon>Pterygota</taxon>
        <taxon>Neoptera</taxon>
        <taxon>Polyneoptera</taxon>
        <taxon>Dictyoptera</taxon>
        <taxon>Blattodea</taxon>
        <taxon>Blattoidea</taxon>
        <taxon>Termitoidae</taxon>
        <taxon>Rhinotermitidae</taxon>
        <taxon>Coptotermes</taxon>
    </lineage>
</organism>
<dbReference type="InterPro" id="IPR050733">
    <property type="entry name" value="Vitellogenin/Apolipophorin"/>
</dbReference>
<dbReference type="PANTHER" id="PTHR23345:SF15">
    <property type="entry name" value="VITELLOGENIN 1-RELATED"/>
    <property type="match status" value="1"/>
</dbReference>
<dbReference type="Pfam" id="PF00094">
    <property type="entry name" value="VWD"/>
    <property type="match status" value="1"/>
</dbReference>
<keyword evidence="3" id="KW-1185">Reference proteome</keyword>
<evidence type="ECO:0000313" key="3">
    <source>
        <dbReference type="Proteomes" id="UP000502823"/>
    </source>
</evidence>
<sequence>MLRELLHPSDDTSQARPAIPNLERSTRWLREKLKIAKRTLPKFEGDFRIQFGKFVERIFPLDNELPVELARVCPCKCKSLSPVVTQYFNYLRYWLLPYVTEDIEDASRRYFPTNWIKGVVEIAPSLDTANAWIRTPSTKTDFSNIPVNPMIIDAIRFNPTVSYLRRLKGEAHCGHGGSKFFTFDGAEFDYNLSPCWHLLAKDCSGQSRFAILMRSTQSNETEVEVNLDNYKIVHLRPGPDVSVNKETLRLTEETVVEMADEAGTVLLRVEAAEWPERLISMTMPAHGLHVVYSGSNTLITPTMSISKVFSSTYSEDLFISTGLNDDYTCVDLGTQTAQA</sequence>
<dbReference type="PANTHER" id="PTHR23345">
    <property type="entry name" value="VITELLOGENIN-RELATED"/>
    <property type="match status" value="1"/>
</dbReference>
<comment type="caution">
    <text evidence="2">The sequence shown here is derived from an EMBL/GenBank/DDBJ whole genome shotgun (WGS) entry which is preliminary data.</text>
</comment>
<evidence type="ECO:0000313" key="2">
    <source>
        <dbReference type="EMBL" id="GFG36047.1"/>
    </source>
</evidence>
<proteinExistence type="predicted"/>
<feature type="domain" description="VWFD" evidence="1">
    <location>
        <begin position="171"/>
        <end position="339"/>
    </location>
</feature>
<dbReference type="PROSITE" id="PS51233">
    <property type="entry name" value="VWFD"/>
    <property type="match status" value="1"/>
</dbReference>
<dbReference type="GO" id="GO:0005319">
    <property type="term" value="F:lipid transporter activity"/>
    <property type="evidence" value="ECO:0007669"/>
    <property type="project" value="TreeGrafter"/>
</dbReference>
<protein>
    <recommendedName>
        <fullName evidence="1">VWFD domain-containing protein</fullName>
    </recommendedName>
</protein>
<name>A0A6L2Q2D3_COPFO</name>
<dbReference type="AlphaFoldDB" id="A0A6L2Q2D3"/>
<dbReference type="Proteomes" id="UP000502823">
    <property type="component" value="Unassembled WGS sequence"/>
</dbReference>
<evidence type="ECO:0000259" key="1">
    <source>
        <dbReference type="PROSITE" id="PS51233"/>
    </source>
</evidence>
<reference evidence="3" key="1">
    <citation type="submission" date="2020-01" db="EMBL/GenBank/DDBJ databases">
        <title>Draft genome sequence of the Termite Coptotermes fromosanus.</title>
        <authorList>
            <person name="Itakura S."/>
            <person name="Yosikawa Y."/>
            <person name="Umezawa K."/>
        </authorList>
    </citation>
    <scope>NUCLEOTIDE SEQUENCE [LARGE SCALE GENOMIC DNA]</scope>
</reference>
<dbReference type="EMBL" id="BLKM01000597">
    <property type="protein sequence ID" value="GFG36047.1"/>
    <property type="molecule type" value="Genomic_DNA"/>
</dbReference>
<dbReference type="InterPro" id="IPR001846">
    <property type="entry name" value="VWF_type-D"/>
</dbReference>
<dbReference type="InParanoid" id="A0A6L2Q2D3"/>
<accession>A0A6L2Q2D3</accession>
<gene>
    <name evidence="2" type="ORF">Cfor_00010</name>
</gene>
<dbReference type="OrthoDB" id="8195629at2759"/>